<name>A0ABS2N059_9BACI</name>
<evidence type="ECO:0000259" key="2">
    <source>
        <dbReference type="Pfam" id="PF25164"/>
    </source>
</evidence>
<organism evidence="4 5">
    <name type="scientific">Aquibacillus albus</name>
    <dbReference type="NCBI Taxonomy" id="1168171"/>
    <lineage>
        <taxon>Bacteria</taxon>
        <taxon>Bacillati</taxon>
        <taxon>Bacillota</taxon>
        <taxon>Bacilli</taxon>
        <taxon>Bacillales</taxon>
        <taxon>Bacillaceae</taxon>
        <taxon>Aquibacillus</taxon>
    </lineage>
</organism>
<evidence type="ECO:0000259" key="3">
    <source>
        <dbReference type="Pfam" id="PF25166"/>
    </source>
</evidence>
<protein>
    <submittedName>
        <fullName evidence="4">Competence CoiA-like predicted nuclease</fullName>
    </submittedName>
</protein>
<dbReference type="Proteomes" id="UP001296943">
    <property type="component" value="Unassembled WGS sequence"/>
</dbReference>
<dbReference type="InterPro" id="IPR021176">
    <property type="entry name" value="Competence-induced_CoiA"/>
</dbReference>
<dbReference type="InterPro" id="IPR057252">
    <property type="entry name" value="CoiA_C"/>
</dbReference>
<proteinExistence type="predicted"/>
<sequence length="391" mass="45749">MLQALDQQGELLLLSKLSHQEINKYKKNGRFYCPVCKEKVILKSGTKVIPHFSHRPNSTCANHSSGEGEYHERGKLQLYDWFIKQGIDATLETYLPDIKQRSDILLRINKKVIAIEFQCARMTETEFLKRNNGYHQQKITPIWILGGTRMNRIGKSQVSLGHYELLFQHQFSVGFPSTIYFYCSNTKKLSIIQHVQSTGRKKAFASISFHELASLPFKRLFSPTAFPLELYTNWLQEKHRWRLNPTLYLSKKEKNWRDWLYVNFRLYPCFLPSIIHLPVPSQFAMNSSPWIWQSILYLDVLLKNEKVSLKQCYIRLKDHFSSSYFPLIKATINPIHEYLVLLEKLQFITCIEDSYMLIKKANVPNTIETGIKDDREIIDKIICTSIGTNDS</sequence>
<reference evidence="4 5" key="1">
    <citation type="submission" date="2021-01" db="EMBL/GenBank/DDBJ databases">
        <title>Genomic Encyclopedia of Type Strains, Phase IV (KMG-IV): sequencing the most valuable type-strain genomes for metagenomic binning, comparative biology and taxonomic classification.</title>
        <authorList>
            <person name="Goeker M."/>
        </authorList>
    </citation>
    <scope>NUCLEOTIDE SEQUENCE [LARGE SCALE GENOMIC DNA]</scope>
    <source>
        <strain evidence="4 5">DSM 23711</strain>
    </source>
</reference>
<gene>
    <name evidence="4" type="ORF">JOC48_002035</name>
</gene>
<accession>A0ABS2N059</accession>
<evidence type="ECO:0000313" key="4">
    <source>
        <dbReference type="EMBL" id="MBM7571539.1"/>
    </source>
</evidence>
<dbReference type="Pfam" id="PF06054">
    <property type="entry name" value="CoiA_nuc"/>
    <property type="match status" value="1"/>
</dbReference>
<evidence type="ECO:0000313" key="5">
    <source>
        <dbReference type="Proteomes" id="UP001296943"/>
    </source>
</evidence>
<dbReference type="PIRSF" id="PIRSF007487">
    <property type="entry name" value="Competence-induced_CoiA_bac"/>
    <property type="match status" value="1"/>
</dbReference>
<dbReference type="Pfam" id="PF25164">
    <property type="entry name" value="CoiA_N"/>
    <property type="match status" value="1"/>
</dbReference>
<feature type="domain" description="Competence protein CoiA C-terminal" evidence="3">
    <location>
        <begin position="232"/>
        <end position="368"/>
    </location>
</feature>
<dbReference type="RefSeq" id="WP_204499230.1">
    <property type="nucleotide sequence ID" value="NZ_JAFBDR010000009.1"/>
</dbReference>
<dbReference type="Pfam" id="PF25166">
    <property type="entry name" value="CoiA_C"/>
    <property type="match status" value="1"/>
</dbReference>
<evidence type="ECO:0000259" key="1">
    <source>
        <dbReference type="Pfam" id="PF06054"/>
    </source>
</evidence>
<comment type="caution">
    <text evidence="4">The sequence shown here is derived from an EMBL/GenBank/DDBJ whole genome shotgun (WGS) entry which is preliminary data.</text>
</comment>
<dbReference type="InterPro" id="IPR010330">
    <property type="entry name" value="CoiA_nuc"/>
</dbReference>
<feature type="domain" description="Competence protein CoiA nuclease-like" evidence="1">
    <location>
        <begin position="67"/>
        <end position="224"/>
    </location>
</feature>
<dbReference type="EMBL" id="JAFBDR010000009">
    <property type="protein sequence ID" value="MBM7571539.1"/>
    <property type="molecule type" value="Genomic_DNA"/>
</dbReference>
<feature type="domain" description="Competence protein CoiA-like N-terminal" evidence="2">
    <location>
        <begin position="15"/>
        <end position="61"/>
    </location>
</feature>
<dbReference type="InterPro" id="IPR057253">
    <property type="entry name" value="CoiA-like_N"/>
</dbReference>
<keyword evidence="5" id="KW-1185">Reference proteome</keyword>